<dbReference type="Pfam" id="PF17801">
    <property type="entry name" value="Melibiase_C"/>
    <property type="match status" value="1"/>
</dbReference>
<sequence>MKNAMIITLSRLMLGLGCAMLCTAVASADDSAAIRTPPAPATPRINGPTVFGVRPGSPFLYTIPVTGDRPMAYAVDNLPAGLHVDPSTGHITGSIEKAGTYHVVLRASNSLGKAEKDFRIVCGDQIALTPPMGWNSWNCWSGSVDQDKVLRSARAMVASGLINHGWTYINIDDTWQAPRGGPFHALQGNEKFPNMKQLCDEIHAMGLKAGIYSTPWITSYAGFPGDTSDNASGAWTRIEGYDKYQVNHRLGKYSFASNDAKQFAAWGFDYLKYDWNPNDVAHTRLMAEALRATGRDIIFSLSNAAPYDEIAELSKYANCWRTTGDIWDTWATPGAYQNSVSEIGFNQDRWTRWARPGHWNDPDMLVVGQVGWGPQLHTTRLTPAEQYTHITMWCMLSAPLLIGCDLEHMDAFTLNLLTNDEVLAVDQDALGKQASRVYTIGAVDVYRKELEDGSVAFAFFNRGDDKVTVPIKLDRLGYWGMKNIHVRDLWRQKDLGTFDDDMPLTIGAHDVMLLKVTAPKK</sequence>
<evidence type="ECO:0000256" key="1">
    <source>
        <dbReference type="ARBA" id="ARBA00009743"/>
    </source>
</evidence>
<dbReference type="InterPro" id="IPR041233">
    <property type="entry name" value="Melibiase_C"/>
</dbReference>
<dbReference type="PANTHER" id="PTHR11452">
    <property type="entry name" value="ALPHA-GALACTOSIDASE/ALPHA-N-ACETYLGALACTOSAMINIDASE"/>
    <property type="match status" value="1"/>
</dbReference>
<dbReference type="Gene3D" id="2.60.40.10">
    <property type="entry name" value="Immunoglobulins"/>
    <property type="match status" value="1"/>
</dbReference>
<dbReference type="GO" id="GO:0016020">
    <property type="term" value="C:membrane"/>
    <property type="evidence" value="ECO:0007669"/>
    <property type="project" value="InterPro"/>
</dbReference>
<comment type="caution">
    <text evidence="6">The sequence shown here is derived from an EMBL/GenBank/DDBJ whole genome shotgun (WGS) entry which is preliminary data.</text>
</comment>
<evidence type="ECO:0000256" key="3">
    <source>
        <dbReference type="ARBA" id="ARBA00022801"/>
    </source>
</evidence>
<gene>
    <name evidence="6" type="primary">agaA_1</name>
    <name evidence="6" type="ORF">GALL_09950</name>
</gene>
<dbReference type="InterPro" id="IPR013785">
    <property type="entry name" value="Aldolase_TIM"/>
</dbReference>
<dbReference type="GO" id="GO:0005509">
    <property type="term" value="F:calcium ion binding"/>
    <property type="evidence" value="ECO:0007669"/>
    <property type="project" value="InterPro"/>
</dbReference>
<dbReference type="Pfam" id="PF05345">
    <property type="entry name" value="He_PIG"/>
    <property type="match status" value="1"/>
</dbReference>
<dbReference type="EMBL" id="MLJW01000002">
    <property type="protein sequence ID" value="OIR18656.1"/>
    <property type="molecule type" value="Genomic_DNA"/>
</dbReference>
<proteinExistence type="inferred from homology"/>
<dbReference type="EC" id="3.2.1.22" evidence="6"/>
<evidence type="ECO:0000259" key="5">
    <source>
        <dbReference type="Pfam" id="PF17801"/>
    </source>
</evidence>
<dbReference type="InterPro" id="IPR002241">
    <property type="entry name" value="Glyco_hydro_27"/>
</dbReference>
<keyword evidence="4 6" id="KW-0326">Glycosidase</keyword>
<accession>A0A1J5TQX6</accession>
<dbReference type="InterPro" id="IPR013783">
    <property type="entry name" value="Ig-like_fold"/>
</dbReference>
<keyword evidence="2" id="KW-0732">Signal</keyword>
<dbReference type="PRINTS" id="PR00740">
    <property type="entry name" value="GLHYDRLASE27"/>
</dbReference>
<dbReference type="AlphaFoldDB" id="A0A1J5TQX6"/>
<comment type="similarity">
    <text evidence="1">Belongs to the glycosyl hydrolase 27 family.</text>
</comment>
<dbReference type="InterPro" id="IPR013780">
    <property type="entry name" value="Glyco_hydro_b"/>
</dbReference>
<name>A0A1J5TQX6_9ZZZZ</name>
<evidence type="ECO:0000313" key="6">
    <source>
        <dbReference type="EMBL" id="OIR18656.1"/>
    </source>
</evidence>
<dbReference type="InterPro" id="IPR015919">
    <property type="entry name" value="Cadherin-like_sf"/>
</dbReference>
<dbReference type="CDD" id="cd14792">
    <property type="entry name" value="GH27"/>
    <property type="match status" value="1"/>
</dbReference>
<dbReference type="Pfam" id="PF16499">
    <property type="entry name" value="Melibiase_2"/>
    <property type="match status" value="2"/>
</dbReference>
<keyword evidence="3 6" id="KW-0378">Hydrolase</keyword>
<feature type="domain" description="Alpha galactosidase C-terminal" evidence="5">
    <location>
        <begin position="441"/>
        <end position="516"/>
    </location>
</feature>
<dbReference type="PANTHER" id="PTHR11452:SF75">
    <property type="entry name" value="ALPHA-GALACTOSIDASE MEL1"/>
    <property type="match status" value="1"/>
</dbReference>
<organism evidence="6">
    <name type="scientific">mine drainage metagenome</name>
    <dbReference type="NCBI Taxonomy" id="410659"/>
    <lineage>
        <taxon>unclassified sequences</taxon>
        <taxon>metagenomes</taxon>
        <taxon>ecological metagenomes</taxon>
    </lineage>
</organism>
<dbReference type="GO" id="GO:0005975">
    <property type="term" value="P:carbohydrate metabolic process"/>
    <property type="evidence" value="ECO:0007669"/>
    <property type="project" value="InterPro"/>
</dbReference>
<reference evidence="6" key="1">
    <citation type="submission" date="2016-10" db="EMBL/GenBank/DDBJ databases">
        <title>Sequence of Gallionella enrichment culture.</title>
        <authorList>
            <person name="Poehlein A."/>
            <person name="Muehling M."/>
            <person name="Daniel R."/>
        </authorList>
    </citation>
    <scope>NUCLEOTIDE SEQUENCE</scope>
</reference>
<dbReference type="InterPro" id="IPR017853">
    <property type="entry name" value="GH"/>
</dbReference>
<dbReference type="Gene3D" id="3.20.20.70">
    <property type="entry name" value="Aldolase class I"/>
    <property type="match status" value="1"/>
</dbReference>
<dbReference type="GO" id="GO:0004557">
    <property type="term" value="F:alpha-galactosidase activity"/>
    <property type="evidence" value="ECO:0007669"/>
    <property type="project" value="UniProtKB-EC"/>
</dbReference>
<dbReference type="Gene3D" id="2.60.40.1180">
    <property type="entry name" value="Golgi alpha-mannosidase II"/>
    <property type="match status" value="1"/>
</dbReference>
<dbReference type="SUPFAM" id="SSF49313">
    <property type="entry name" value="Cadherin-like"/>
    <property type="match status" value="1"/>
</dbReference>
<evidence type="ECO:0000256" key="4">
    <source>
        <dbReference type="ARBA" id="ARBA00023295"/>
    </source>
</evidence>
<evidence type="ECO:0000256" key="2">
    <source>
        <dbReference type="ARBA" id="ARBA00022729"/>
    </source>
</evidence>
<dbReference type="SUPFAM" id="SSF51445">
    <property type="entry name" value="(Trans)glycosidases"/>
    <property type="match status" value="1"/>
</dbReference>
<protein>
    <submittedName>
        <fullName evidence="6">Alpha-galactosidase A</fullName>
        <ecNumber evidence="6">3.2.1.22</ecNumber>
    </submittedName>
</protein>
<dbReference type="SUPFAM" id="SSF51011">
    <property type="entry name" value="Glycosyl hydrolase domain"/>
    <property type="match status" value="1"/>
</dbReference>